<accession>A0A0K0FH17</accession>
<reference evidence="2" key="1">
    <citation type="submission" date="2014-07" db="EMBL/GenBank/DDBJ databases">
        <authorList>
            <person name="Martin A.A"/>
            <person name="De Silva N."/>
        </authorList>
    </citation>
    <scope>NUCLEOTIDE SEQUENCE</scope>
</reference>
<keyword evidence="1" id="KW-0472">Membrane</keyword>
<name>A0A0K0FH17_STRVS</name>
<evidence type="ECO:0000313" key="2">
    <source>
        <dbReference type="Proteomes" id="UP000035680"/>
    </source>
</evidence>
<proteinExistence type="predicted"/>
<sequence>MTLPLFFKILYKFKLFRFKITTLVFLFRKMFSKNISLCILFFTTIFVIVNSDPASSVLDMAKGFGISKLSEFFGKKDFSSKDLEPNNLKDLTTKVLMTGELINVLTKSKNDLMNVANDQQKGALAKLGDVKNIFMNFKKTMDENPGSFALLKDNWKSVVEQIFKANNLQALVPLLGKINSSSSIYCGIITLLFPIIAAFINRHY</sequence>
<evidence type="ECO:0000256" key="1">
    <source>
        <dbReference type="SAM" id="Phobius"/>
    </source>
</evidence>
<organism evidence="2 3">
    <name type="scientific">Strongyloides venezuelensis</name>
    <name type="common">Threadworm</name>
    <dbReference type="NCBI Taxonomy" id="75913"/>
    <lineage>
        <taxon>Eukaryota</taxon>
        <taxon>Metazoa</taxon>
        <taxon>Ecdysozoa</taxon>
        <taxon>Nematoda</taxon>
        <taxon>Chromadorea</taxon>
        <taxon>Rhabditida</taxon>
        <taxon>Tylenchina</taxon>
        <taxon>Panagrolaimomorpha</taxon>
        <taxon>Strongyloidoidea</taxon>
        <taxon>Strongyloididae</taxon>
        <taxon>Strongyloides</taxon>
    </lineage>
</organism>
<feature type="transmembrane region" description="Helical" evidence="1">
    <location>
        <begin position="182"/>
        <end position="200"/>
    </location>
</feature>
<protein>
    <submittedName>
        <fullName evidence="3">Globin family profile domain-containing protein</fullName>
    </submittedName>
</protein>
<reference evidence="3" key="2">
    <citation type="submission" date="2015-08" db="UniProtKB">
        <authorList>
            <consortium name="WormBaseParasite"/>
        </authorList>
    </citation>
    <scope>IDENTIFICATION</scope>
</reference>
<keyword evidence="2" id="KW-1185">Reference proteome</keyword>
<dbReference type="AlphaFoldDB" id="A0A0K0FH17"/>
<keyword evidence="1" id="KW-0812">Transmembrane</keyword>
<dbReference type="Proteomes" id="UP000035680">
    <property type="component" value="Unassembled WGS sequence"/>
</dbReference>
<keyword evidence="1" id="KW-1133">Transmembrane helix</keyword>
<dbReference type="WBParaSite" id="SVE_0817500.1">
    <property type="protein sequence ID" value="SVE_0817500.1"/>
    <property type="gene ID" value="SVE_0817500"/>
</dbReference>
<evidence type="ECO:0000313" key="3">
    <source>
        <dbReference type="WBParaSite" id="SVE_0817500.1"/>
    </source>
</evidence>